<keyword evidence="2" id="KW-1185">Reference proteome</keyword>
<evidence type="ECO:0000313" key="2">
    <source>
        <dbReference type="Proteomes" id="UP000091918"/>
    </source>
</evidence>
<sequence>MAQEASTLGDSLSNASMSMETLGFDLIVLCRICRKYPGSITPCTAKWFPASRILLPSQLTIGDASQIINNFRPDTAFSEPAGLSTPPPQIVVQET</sequence>
<evidence type="ECO:0000313" key="1">
    <source>
        <dbReference type="EMBL" id="OAX83418.1"/>
    </source>
</evidence>
<reference evidence="1 2" key="1">
    <citation type="submission" date="2015-07" db="EMBL/GenBank/DDBJ databases">
        <title>Emmonsia species relationships and genome sequence.</title>
        <authorList>
            <person name="Cuomo C.A."/>
            <person name="Schwartz I.S."/>
            <person name="Kenyon C."/>
            <person name="de Hoog G.S."/>
            <person name="Govender N.P."/>
            <person name="Botha A."/>
            <person name="Moreno L."/>
            <person name="de Vries M."/>
            <person name="Munoz J.F."/>
            <person name="Stielow J.B."/>
        </authorList>
    </citation>
    <scope>NUCLEOTIDE SEQUENCE [LARGE SCALE GENOMIC DNA]</scope>
    <source>
        <strain evidence="1 2">CBS 136260</strain>
    </source>
</reference>
<accession>A0A1B7P354</accession>
<dbReference type="Proteomes" id="UP000091918">
    <property type="component" value="Unassembled WGS sequence"/>
</dbReference>
<organism evidence="1 2">
    <name type="scientific">Emergomyces africanus</name>
    <dbReference type="NCBI Taxonomy" id="1955775"/>
    <lineage>
        <taxon>Eukaryota</taxon>
        <taxon>Fungi</taxon>
        <taxon>Dikarya</taxon>
        <taxon>Ascomycota</taxon>
        <taxon>Pezizomycotina</taxon>
        <taxon>Eurotiomycetes</taxon>
        <taxon>Eurotiomycetidae</taxon>
        <taxon>Onygenales</taxon>
        <taxon>Ajellomycetaceae</taxon>
        <taxon>Emergomyces</taxon>
    </lineage>
</organism>
<comment type="caution">
    <text evidence="1">The sequence shown here is derived from an EMBL/GenBank/DDBJ whole genome shotgun (WGS) entry which is preliminary data.</text>
</comment>
<proteinExistence type="predicted"/>
<dbReference type="AlphaFoldDB" id="A0A1B7P354"/>
<name>A0A1B7P354_9EURO</name>
<gene>
    <name evidence="1" type="ORF">ACJ72_02217</name>
</gene>
<protein>
    <submittedName>
        <fullName evidence="1">Uncharacterized protein</fullName>
    </submittedName>
</protein>
<dbReference type="EMBL" id="LGUA01000178">
    <property type="protein sequence ID" value="OAX83418.1"/>
    <property type="molecule type" value="Genomic_DNA"/>
</dbReference>